<dbReference type="RefSeq" id="XP_001026404.1">
    <property type="nucleotide sequence ID" value="XM_001026404.1"/>
</dbReference>
<evidence type="ECO:0000313" key="3">
    <source>
        <dbReference type="EMBL" id="EAS06159.1"/>
    </source>
</evidence>
<feature type="coiled-coil region" evidence="1">
    <location>
        <begin position="213"/>
        <end position="240"/>
    </location>
</feature>
<dbReference type="InParanoid" id="I7MAU4"/>
<proteinExistence type="predicted"/>
<dbReference type="OMA" id="CRERTIR"/>
<evidence type="ECO:0000256" key="2">
    <source>
        <dbReference type="SAM" id="MobiDB-lite"/>
    </source>
</evidence>
<sequence>MSEVQQSQKKLDSVDQQESQKKEVLPQQIARKSIIDLKKIQTDDPNHKNVIQNPNTVDGTPSLQVIDDQQEKLKGQTSFGEALNQNQHEENIQAKNQQRNSINLNLQNAGQFSPKKGDYNSSLSPKRRMMQQGGNTPCISPLPDLKVQRSKFDVSQTQFFITNINAFRGLESFPKINELHNQISSIIDDLEGKLDTVVERHEAEFLFAYRNHMSKIKQEMVDMKKQAEEQEKRLNDNDRVAGLERQIVWLRDECLALYKIIGKKKDDLACRERTIRDLQRDNQHLQNQIKELMKKNKLLQMKIPIQGITNQTQIDLNNNTQQSIIGLQDQINMQSPVQSPKQSQQSPKQQKNQQDEGNQDTLFQSQYQESVSKQQNNIRQEDEMYITQNVQMINLPQQQTQISPTIASSKRASLQNQNIQQSQQINFEQIITKQQVSILEEANPEFGSQIISIVKKNIEGEISVAQLIHEIAQYCKIITDRKQKQYKQVKDKLEKTLKEKLKMGMARSDLETFFLECVETARKQIIKRKYVAGGSANQTAKKGEQNGLSQTNQNSIFQSPNKNMGDFVESIKDYKVFRSEDKVKILELLLSHEKLMMYLYQKIFPTHFNVHLQNALENQEDIPLYLRPQKNSQNNNKFININDHQFSGSSAKNQENYLDLLTEEDPSVQNFQDNIIYQNGNSKSNDFKTKLPSLQESQQNQNILNLYQVNAKNKRNSVDHKGAYDFSNPSSLQEYSSAMSKPSTQISRLGSLNNKYIQQRNYSQRNTNRSSNYDAFSDQKNKSISRNIGDSSFDDSKQISYNIRSDLQQINASEHVLSLTSPLTNSSAKNQENRIVQDKLNIINGKLAFKNI</sequence>
<feature type="compositionally biased region" description="Polar residues" evidence="2">
    <location>
        <begin position="762"/>
        <end position="774"/>
    </location>
</feature>
<dbReference type="Proteomes" id="UP000009168">
    <property type="component" value="Unassembled WGS sequence"/>
</dbReference>
<dbReference type="PANTHER" id="PTHR40515">
    <property type="entry name" value="CILIA- AND FLAGELLA-ASSOCIATED PROTEIN 157"/>
    <property type="match status" value="1"/>
</dbReference>
<feature type="region of interest" description="Disordered" evidence="2">
    <location>
        <begin position="1"/>
        <end position="61"/>
    </location>
</feature>
<evidence type="ECO:0000313" key="4">
    <source>
        <dbReference type="Proteomes" id="UP000009168"/>
    </source>
</evidence>
<dbReference type="AlphaFoldDB" id="I7MAU4"/>
<dbReference type="KEGG" id="tet:TTHERM_00670830"/>
<feature type="region of interest" description="Disordered" evidence="2">
    <location>
        <begin position="536"/>
        <end position="559"/>
    </location>
</feature>
<feature type="region of interest" description="Disordered" evidence="2">
    <location>
        <begin position="762"/>
        <end position="791"/>
    </location>
</feature>
<feature type="compositionally biased region" description="Polar residues" evidence="2">
    <location>
        <begin position="49"/>
        <end position="61"/>
    </location>
</feature>
<dbReference type="EMBL" id="GG662308">
    <property type="protein sequence ID" value="EAS06159.1"/>
    <property type="molecule type" value="Genomic_DNA"/>
</dbReference>
<name>I7MAU4_TETTS</name>
<evidence type="ECO:0000256" key="1">
    <source>
        <dbReference type="SAM" id="Coils"/>
    </source>
</evidence>
<accession>I7MAU4</accession>
<reference evidence="4" key="1">
    <citation type="journal article" date="2006" name="PLoS Biol.">
        <title>Macronuclear genome sequence of the ciliate Tetrahymena thermophila, a model eukaryote.</title>
        <authorList>
            <person name="Eisen J.A."/>
            <person name="Coyne R.S."/>
            <person name="Wu M."/>
            <person name="Wu D."/>
            <person name="Thiagarajan M."/>
            <person name="Wortman J.R."/>
            <person name="Badger J.H."/>
            <person name="Ren Q."/>
            <person name="Amedeo P."/>
            <person name="Jones K.M."/>
            <person name="Tallon L.J."/>
            <person name="Delcher A.L."/>
            <person name="Salzberg S.L."/>
            <person name="Silva J.C."/>
            <person name="Haas B.J."/>
            <person name="Majoros W.H."/>
            <person name="Farzad M."/>
            <person name="Carlton J.M."/>
            <person name="Smith R.K. Jr."/>
            <person name="Garg J."/>
            <person name="Pearlman R.E."/>
            <person name="Karrer K.M."/>
            <person name="Sun L."/>
            <person name="Manning G."/>
            <person name="Elde N.C."/>
            <person name="Turkewitz A.P."/>
            <person name="Asai D.J."/>
            <person name="Wilkes D.E."/>
            <person name="Wang Y."/>
            <person name="Cai H."/>
            <person name="Collins K."/>
            <person name="Stewart B.A."/>
            <person name="Lee S.R."/>
            <person name="Wilamowska K."/>
            <person name="Weinberg Z."/>
            <person name="Ruzzo W.L."/>
            <person name="Wloga D."/>
            <person name="Gaertig J."/>
            <person name="Frankel J."/>
            <person name="Tsao C.-C."/>
            <person name="Gorovsky M.A."/>
            <person name="Keeling P.J."/>
            <person name="Waller R.F."/>
            <person name="Patron N.J."/>
            <person name="Cherry J.M."/>
            <person name="Stover N.A."/>
            <person name="Krieger C.J."/>
            <person name="del Toro C."/>
            <person name="Ryder H.F."/>
            <person name="Williamson S.C."/>
            <person name="Barbeau R.A."/>
            <person name="Hamilton E.P."/>
            <person name="Orias E."/>
        </authorList>
    </citation>
    <scope>NUCLEOTIDE SEQUENCE [LARGE SCALE GENOMIC DNA]</scope>
    <source>
        <strain evidence="4">SB210</strain>
    </source>
</reference>
<feature type="compositionally biased region" description="Low complexity" evidence="2">
    <location>
        <begin position="334"/>
        <end position="352"/>
    </location>
</feature>
<dbReference type="PANTHER" id="PTHR40515:SF1">
    <property type="entry name" value="CILIA- AND FLAGELLA-ASSOCIATED PROTEIN 157"/>
    <property type="match status" value="1"/>
</dbReference>
<dbReference type="OrthoDB" id="299455at2759"/>
<organism evidence="3 4">
    <name type="scientific">Tetrahymena thermophila (strain SB210)</name>
    <dbReference type="NCBI Taxonomy" id="312017"/>
    <lineage>
        <taxon>Eukaryota</taxon>
        <taxon>Sar</taxon>
        <taxon>Alveolata</taxon>
        <taxon>Ciliophora</taxon>
        <taxon>Intramacronucleata</taxon>
        <taxon>Oligohymenophorea</taxon>
        <taxon>Hymenostomatida</taxon>
        <taxon>Tetrahymenina</taxon>
        <taxon>Tetrahymenidae</taxon>
        <taxon>Tetrahymena</taxon>
    </lineage>
</organism>
<keyword evidence="1" id="KW-0175">Coiled coil</keyword>
<feature type="region of interest" description="Disordered" evidence="2">
    <location>
        <begin position="334"/>
        <end position="358"/>
    </location>
</feature>
<dbReference type="eggNOG" id="ENOG502RPR6">
    <property type="taxonomic scope" value="Eukaryota"/>
</dbReference>
<keyword evidence="4" id="KW-1185">Reference proteome</keyword>
<dbReference type="GeneID" id="7833362"/>
<dbReference type="HOGENOM" id="CLU_335104_0_0_1"/>
<protein>
    <submittedName>
        <fullName evidence="3">Myosin heavy chain, putative</fullName>
    </submittedName>
</protein>
<feature type="coiled-coil region" evidence="1">
    <location>
        <begin position="268"/>
        <end position="302"/>
    </location>
</feature>
<feature type="compositionally biased region" description="Basic and acidic residues" evidence="2">
    <location>
        <begin position="9"/>
        <end position="24"/>
    </location>
</feature>
<gene>
    <name evidence="3" type="ORF">TTHERM_00670830</name>
</gene>
<feature type="compositionally biased region" description="Basic and acidic residues" evidence="2">
    <location>
        <begin position="33"/>
        <end position="47"/>
    </location>
</feature>